<dbReference type="KEGG" id="marq:MARGE09_P3802"/>
<organism evidence="1 2">
    <name type="scientific">Marinagarivorans cellulosilyticus</name>
    <dbReference type="NCBI Taxonomy" id="2721545"/>
    <lineage>
        <taxon>Bacteria</taxon>
        <taxon>Pseudomonadati</taxon>
        <taxon>Pseudomonadota</taxon>
        <taxon>Gammaproteobacteria</taxon>
        <taxon>Cellvibrionales</taxon>
        <taxon>Cellvibrionaceae</taxon>
        <taxon>Marinagarivorans</taxon>
    </lineage>
</organism>
<dbReference type="Proteomes" id="UP001320119">
    <property type="component" value="Chromosome"/>
</dbReference>
<sequence length="334" mass="38371">MPTNSRIPAQASLWQLDVASYTPHSLHGPDRNFVESNCYIDIWVEMIHAAGLEVYPFLAFTLISDFEHDQWTFYKPSFDDIQALYGISVHELYLWGGLHQQIARHLQHNKMVLLEADAFYLPDTQETDYQQNHVKTTIGIEAIDLENKTMNYFHNAGYYQLEEDDFNSIFHLDKPTIDGYLPPYCEIAKLDNVHKLPAEQMHKKARALLTHYMGLLPKSNPIGRFKTGFADELAYLCEQGLETYHHYAFGSLRQLGSGYEFTAYFLRELQKAEGHNRLEPIAAMFDDISVTAKTLILKGARMVNRKNIKDVSADFDSMAQHWDNATAALKEQLA</sequence>
<accession>A0AAN2BM15</accession>
<dbReference type="Pfam" id="PF08893">
    <property type="entry name" value="DUF1839"/>
    <property type="match status" value="1"/>
</dbReference>
<evidence type="ECO:0000313" key="1">
    <source>
        <dbReference type="EMBL" id="BCD99600.1"/>
    </source>
</evidence>
<dbReference type="InterPro" id="IPR014989">
    <property type="entry name" value="DUF1839"/>
</dbReference>
<dbReference type="AlphaFoldDB" id="A0AAN2BM15"/>
<gene>
    <name evidence="1" type="ORF">MARGE09_P3802</name>
</gene>
<dbReference type="RefSeq" id="WP_236984866.1">
    <property type="nucleotide sequence ID" value="NZ_AP023086.1"/>
</dbReference>
<name>A0AAN2BM15_9GAMM</name>
<keyword evidence="2" id="KW-1185">Reference proteome</keyword>
<evidence type="ECO:0008006" key="3">
    <source>
        <dbReference type="Google" id="ProtNLM"/>
    </source>
</evidence>
<proteinExistence type="predicted"/>
<protein>
    <recommendedName>
        <fullName evidence="3">DUF1839 family protein</fullName>
    </recommendedName>
</protein>
<evidence type="ECO:0000313" key="2">
    <source>
        <dbReference type="Proteomes" id="UP001320119"/>
    </source>
</evidence>
<reference evidence="1 2" key="1">
    <citation type="journal article" date="2022" name="IScience">
        <title>An ultrasensitive nanofiber-based assay for enzymatic hydrolysis and deep-sea microbial degradation of cellulose.</title>
        <authorList>
            <person name="Tsudome M."/>
            <person name="Tachioka M."/>
            <person name="Miyazaki M."/>
            <person name="Uchimura K."/>
            <person name="Tsuda M."/>
            <person name="Takaki Y."/>
            <person name="Deguchi S."/>
        </authorList>
    </citation>
    <scope>NUCLEOTIDE SEQUENCE [LARGE SCALE GENOMIC DNA]</scope>
    <source>
        <strain evidence="1 2">GE09</strain>
    </source>
</reference>
<dbReference type="EMBL" id="AP023086">
    <property type="protein sequence ID" value="BCD99600.1"/>
    <property type="molecule type" value="Genomic_DNA"/>
</dbReference>